<evidence type="ECO:0000313" key="2">
    <source>
        <dbReference type="EMBL" id="KKR55906.1"/>
    </source>
</evidence>
<protein>
    <submittedName>
        <fullName evidence="2">Uncharacterized protein</fullName>
    </submittedName>
</protein>
<dbReference type="Proteomes" id="UP000034627">
    <property type="component" value="Unassembled WGS sequence"/>
</dbReference>
<dbReference type="EMBL" id="LBYR01000011">
    <property type="protein sequence ID" value="KKR55906.1"/>
    <property type="molecule type" value="Genomic_DNA"/>
</dbReference>
<reference evidence="2 3" key="1">
    <citation type="journal article" date="2015" name="Nature">
        <title>rRNA introns, odd ribosomes, and small enigmatic genomes across a large radiation of phyla.</title>
        <authorList>
            <person name="Brown C.T."/>
            <person name="Hug L.A."/>
            <person name="Thomas B.C."/>
            <person name="Sharon I."/>
            <person name="Castelle C.J."/>
            <person name="Singh A."/>
            <person name="Wilkins M.J."/>
            <person name="Williams K.H."/>
            <person name="Banfield J.F."/>
        </authorList>
    </citation>
    <scope>NUCLEOTIDE SEQUENCE [LARGE SCALE GENOMIC DNA]</scope>
</reference>
<organism evidence="2 3">
    <name type="scientific">Candidatus Woesebacteria bacterium GW2011_GWF1_40_24</name>
    <dbReference type="NCBI Taxonomy" id="1618601"/>
    <lineage>
        <taxon>Bacteria</taxon>
        <taxon>Candidatus Woeseibacteriota</taxon>
    </lineage>
</organism>
<feature type="transmembrane region" description="Helical" evidence="1">
    <location>
        <begin position="9"/>
        <end position="29"/>
    </location>
</feature>
<name>A0A0G0S0Z6_9BACT</name>
<keyword evidence="1" id="KW-0472">Membrane</keyword>
<comment type="caution">
    <text evidence="2">The sequence shown here is derived from an EMBL/GenBank/DDBJ whole genome shotgun (WGS) entry which is preliminary data.</text>
</comment>
<feature type="transmembrane region" description="Helical" evidence="1">
    <location>
        <begin position="41"/>
        <end position="60"/>
    </location>
</feature>
<accession>A0A0G0S0Z6</accession>
<keyword evidence="1" id="KW-0812">Transmembrane</keyword>
<dbReference type="AlphaFoldDB" id="A0A0G0S0Z6"/>
<sequence length="90" mass="10318">MKDNLITDLLLSLSFSFFGLLLVFGLGFVFPEINPYTAIKWIVIVCAVVFFYSFVSFIFVKTKEIKDWRKGAKKSVEVKKVSKAKKTSKK</sequence>
<evidence type="ECO:0000313" key="3">
    <source>
        <dbReference type="Proteomes" id="UP000034627"/>
    </source>
</evidence>
<evidence type="ECO:0000256" key="1">
    <source>
        <dbReference type="SAM" id="Phobius"/>
    </source>
</evidence>
<keyword evidence="1" id="KW-1133">Transmembrane helix</keyword>
<gene>
    <name evidence="2" type="ORF">UT93_C0011G0020</name>
</gene>
<proteinExistence type="predicted"/>